<dbReference type="Proteomes" id="UP000886858">
    <property type="component" value="Unassembled WGS sequence"/>
</dbReference>
<accession>A0A9D2I3F2</accession>
<dbReference type="EC" id="2.7.1.180" evidence="1 10"/>
<evidence type="ECO:0000256" key="1">
    <source>
        <dbReference type="ARBA" id="ARBA00011955"/>
    </source>
</evidence>
<evidence type="ECO:0000256" key="10">
    <source>
        <dbReference type="PIRNR" id="PIRNR006268"/>
    </source>
</evidence>
<reference evidence="12" key="2">
    <citation type="submission" date="2021-04" db="EMBL/GenBank/DDBJ databases">
        <authorList>
            <person name="Gilroy R."/>
        </authorList>
    </citation>
    <scope>NUCLEOTIDE SEQUENCE</scope>
    <source>
        <strain evidence="12">CHK179-7159</strain>
    </source>
</reference>
<evidence type="ECO:0000256" key="3">
    <source>
        <dbReference type="ARBA" id="ARBA00022630"/>
    </source>
</evidence>
<evidence type="ECO:0000256" key="11">
    <source>
        <dbReference type="PIRSR" id="PIRSR006268-2"/>
    </source>
</evidence>
<evidence type="ECO:0000256" key="4">
    <source>
        <dbReference type="ARBA" id="ARBA00022679"/>
    </source>
</evidence>
<dbReference type="AlphaFoldDB" id="A0A9D2I3F2"/>
<dbReference type="InterPro" id="IPR003374">
    <property type="entry name" value="ApbE-like_sf"/>
</dbReference>
<dbReference type="Pfam" id="PF02424">
    <property type="entry name" value="ApbE"/>
    <property type="match status" value="1"/>
</dbReference>
<evidence type="ECO:0000256" key="9">
    <source>
        <dbReference type="ARBA" id="ARBA00048540"/>
    </source>
</evidence>
<evidence type="ECO:0000256" key="8">
    <source>
        <dbReference type="ARBA" id="ARBA00031306"/>
    </source>
</evidence>
<dbReference type="Gene3D" id="3.10.520.10">
    <property type="entry name" value="ApbE-like domains"/>
    <property type="match status" value="1"/>
</dbReference>
<gene>
    <name evidence="12" type="ORF">H9717_00575</name>
</gene>
<feature type="binding site" evidence="11">
    <location>
        <position position="281"/>
    </location>
    <ligand>
        <name>Mg(2+)</name>
        <dbReference type="ChEBI" id="CHEBI:18420"/>
    </ligand>
</feature>
<evidence type="ECO:0000256" key="2">
    <source>
        <dbReference type="ARBA" id="ARBA00016337"/>
    </source>
</evidence>
<dbReference type="PANTHER" id="PTHR30040">
    <property type="entry name" value="THIAMINE BIOSYNTHESIS LIPOPROTEIN APBE"/>
    <property type="match status" value="1"/>
</dbReference>
<keyword evidence="3 10" id="KW-0285">Flavoprotein</keyword>
<keyword evidence="4 10" id="KW-0808">Transferase</keyword>
<dbReference type="InterPro" id="IPR024932">
    <property type="entry name" value="ApbE"/>
</dbReference>
<sequence length="337" mass="36195">MAAGLLALLAALSGCGRMDLEAQKAEDSFFSMNTYMTFTAYGENATNALEDARARVEALEGLWSVTDEGSEIYKANHSGGEAVLVSGETAELVSFSLEMAQKTDGALDPAIYPVLEAWGFTTDTKQVPSQEEIDSLLKNVDYEKITLDGDLLTVPEGMEIDMGAVGKGYAGDLAAEAVRARGIESAILSLGGNVQAVGSRPDGTDWRIGLRSPWNDGNIGVLRVSGSAVVTSGGYENYFEDEEGNVYWHILDPKTGYPADSGLLSVTIVCPQGRMGDALSTALFVMGPKKAEEYWRQDGSFEMILITQEGQILVTEGLSGRFKLGEGRREEMVVLSR</sequence>
<comment type="similarity">
    <text evidence="10">Belongs to the ApbE family.</text>
</comment>
<dbReference type="SUPFAM" id="SSF143631">
    <property type="entry name" value="ApbE-like"/>
    <property type="match status" value="1"/>
</dbReference>
<feature type="binding site" evidence="11">
    <location>
        <position position="277"/>
    </location>
    <ligand>
        <name>Mg(2+)</name>
        <dbReference type="ChEBI" id="CHEBI:18420"/>
    </ligand>
</feature>
<comment type="catalytic activity">
    <reaction evidence="9 10">
        <text>L-threonyl-[protein] + FAD = FMN-L-threonyl-[protein] + AMP + H(+)</text>
        <dbReference type="Rhea" id="RHEA:36847"/>
        <dbReference type="Rhea" id="RHEA-COMP:11060"/>
        <dbReference type="Rhea" id="RHEA-COMP:11061"/>
        <dbReference type="ChEBI" id="CHEBI:15378"/>
        <dbReference type="ChEBI" id="CHEBI:30013"/>
        <dbReference type="ChEBI" id="CHEBI:57692"/>
        <dbReference type="ChEBI" id="CHEBI:74257"/>
        <dbReference type="ChEBI" id="CHEBI:456215"/>
        <dbReference type="EC" id="2.7.1.180"/>
    </reaction>
</comment>
<proteinExistence type="inferred from homology"/>
<comment type="caution">
    <text evidence="12">The sequence shown here is derived from an EMBL/GenBank/DDBJ whole genome shotgun (WGS) entry which is preliminary data.</text>
</comment>
<protein>
    <recommendedName>
        <fullName evidence="2 10">FAD:protein FMN transferase</fullName>
        <ecNumber evidence="1 10">2.7.1.180</ecNumber>
    </recommendedName>
    <alternativeName>
        <fullName evidence="8 10">Flavin transferase</fullName>
    </alternativeName>
</protein>
<comment type="cofactor">
    <cofactor evidence="11">
        <name>Mg(2+)</name>
        <dbReference type="ChEBI" id="CHEBI:18420"/>
    </cofactor>
    <cofactor evidence="11">
        <name>Mn(2+)</name>
        <dbReference type="ChEBI" id="CHEBI:29035"/>
    </cofactor>
    <text evidence="11">Magnesium. Can also use manganese.</text>
</comment>
<dbReference type="EMBL" id="DWYY01000004">
    <property type="protein sequence ID" value="HJA91615.1"/>
    <property type="molecule type" value="Genomic_DNA"/>
</dbReference>
<evidence type="ECO:0000313" key="12">
    <source>
        <dbReference type="EMBL" id="HJA91615.1"/>
    </source>
</evidence>
<organism evidence="12 13">
    <name type="scientific">Candidatus Eisenbergiella merdipullorum</name>
    <dbReference type="NCBI Taxonomy" id="2838553"/>
    <lineage>
        <taxon>Bacteria</taxon>
        <taxon>Bacillati</taxon>
        <taxon>Bacillota</taxon>
        <taxon>Clostridia</taxon>
        <taxon>Lachnospirales</taxon>
        <taxon>Lachnospiraceae</taxon>
        <taxon>Eisenbergiella</taxon>
    </lineage>
</organism>
<dbReference type="PIRSF" id="PIRSF006268">
    <property type="entry name" value="ApbE"/>
    <property type="match status" value="1"/>
</dbReference>
<evidence type="ECO:0000313" key="13">
    <source>
        <dbReference type="Proteomes" id="UP000886858"/>
    </source>
</evidence>
<evidence type="ECO:0000256" key="5">
    <source>
        <dbReference type="ARBA" id="ARBA00022723"/>
    </source>
</evidence>
<keyword evidence="6 10" id="KW-0274">FAD</keyword>
<keyword evidence="5 10" id="KW-0479">Metal-binding</keyword>
<evidence type="ECO:0000256" key="7">
    <source>
        <dbReference type="ARBA" id="ARBA00022842"/>
    </source>
</evidence>
<name>A0A9D2I3F2_9FIRM</name>
<feature type="binding site" evidence="11">
    <location>
        <position position="164"/>
    </location>
    <ligand>
        <name>Mg(2+)</name>
        <dbReference type="ChEBI" id="CHEBI:18420"/>
    </ligand>
</feature>
<reference evidence="12" key="1">
    <citation type="journal article" date="2021" name="PeerJ">
        <title>Extensive microbial diversity within the chicken gut microbiome revealed by metagenomics and culture.</title>
        <authorList>
            <person name="Gilroy R."/>
            <person name="Ravi A."/>
            <person name="Getino M."/>
            <person name="Pursley I."/>
            <person name="Horton D.L."/>
            <person name="Alikhan N.F."/>
            <person name="Baker D."/>
            <person name="Gharbi K."/>
            <person name="Hall N."/>
            <person name="Watson M."/>
            <person name="Adriaenssens E.M."/>
            <person name="Foster-Nyarko E."/>
            <person name="Jarju S."/>
            <person name="Secka A."/>
            <person name="Antonio M."/>
            <person name="Oren A."/>
            <person name="Chaudhuri R.R."/>
            <person name="La Ragione R."/>
            <person name="Hildebrand F."/>
            <person name="Pallen M.J."/>
        </authorList>
    </citation>
    <scope>NUCLEOTIDE SEQUENCE</scope>
    <source>
        <strain evidence="12">CHK179-7159</strain>
    </source>
</reference>
<dbReference type="GO" id="GO:0046872">
    <property type="term" value="F:metal ion binding"/>
    <property type="evidence" value="ECO:0007669"/>
    <property type="project" value="UniProtKB-UniRule"/>
</dbReference>
<evidence type="ECO:0000256" key="6">
    <source>
        <dbReference type="ARBA" id="ARBA00022827"/>
    </source>
</evidence>
<dbReference type="PANTHER" id="PTHR30040:SF2">
    <property type="entry name" value="FAD:PROTEIN FMN TRANSFERASE"/>
    <property type="match status" value="1"/>
</dbReference>
<dbReference type="GO" id="GO:0016740">
    <property type="term" value="F:transferase activity"/>
    <property type="evidence" value="ECO:0007669"/>
    <property type="project" value="UniProtKB-UniRule"/>
</dbReference>
<keyword evidence="7 10" id="KW-0460">Magnesium</keyword>